<evidence type="ECO:0000313" key="1">
    <source>
        <dbReference type="EMBL" id="GAK44549.1"/>
    </source>
</evidence>
<dbReference type="Proteomes" id="UP000028702">
    <property type="component" value="Unassembled WGS sequence"/>
</dbReference>
<accession>A0A081B931</accession>
<dbReference type="eggNOG" id="ENOG502ZF5W">
    <property type="taxonomic scope" value="Bacteria"/>
</dbReference>
<organism evidence="1 2">
    <name type="scientific">Tepidicaulis marinus</name>
    <dbReference type="NCBI Taxonomy" id="1333998"/>
    <lineage>
        <taxon>Bacteria</taxon>
        <taxon>Pseudomonadati</taxon>
        <taxon>Pseudomonadota</taxon>
        <taxon>Alphaproteobacteria</taxon>
        <taxon>Hyphomicrobiales</taxon>
        <taxon>Parvibaculaceae</taxon>
        <taxon>Tepidicaulis</taxon>
    </lineage>
</organism>
<keyword evidence="2" id="KW-1185">Reference proteome</keyword>
<comment type="caution">
    <text evidence="1">The sequence shown here is derived from an EMBL/GenBank/DDBJ whole genome shotgun (WGS) entry which is preliminary data.</text>
</comment>
<reference evidence="1 2" key="1">
    <citation type="submission" date="2014-07" db="EMBL/GenBank/DDBJ databases">
        <title>Tepidicaulis marinum gen. nov., sp. nov., a novel marine bacterium denitrifying nitrate to nitrous oxide strictly under microaerobic conditions.</title>
        <authorList>
            <person name="Takeuchi M."/>
            <person name="Yamagishi T."/>
            <person name="Kamagata Y."/>
            <person name="Oshima K."/>
            <person name="Hattori M."/>
            <person name="Katayama T."/>
            <person name="Hanada S."/>
            <person name="Tamaki H."/>
            <person name="Marumo K."/>
            <person name="Maeda H."/>
            <person name="Nedachi M."/>
            <person name="Iwasaki W."/>
            <person name="Suwa Y."/>
            <person name="Sakata S."/>
        </authorList>
    </citation>
    <scope>NUCLEOTIDE SEQUENCE [LARGE SCALE GENOMIC DNA]</scope>
    <source>
        <strain evidence="1 2">MA2</strain>
    </source>
</reference>
<proteinExistence type="predicted"/>
<dbReference type="AlphaFoldDB" id="A0A081B931"/>
<dbReference type="EMBL" id="BBIO01000004">
    <property type="protein sequence ID" value="GAK44549.1"/>
    <property type="molecule type" value="Genomic_DNA"/>
</dbReference>
<gene>
    <name evidence="1" type="ORF">M2A_1048</name>
</gene>
<protein>
    <submittedName>
        <fullName evidence="1">Conserved protein</fullName>
    </submittedName>
</protein>
<name>A0A081B931_9HYPH</name>
<evidence type="ECO:0000313" key="2">
    <source>
        <dbReference type="Proteomes" id="UP000028702"/>
    </source>
</evidence>
<sequence>MEASRTRPEIVEISDPACALVTEHVPAANVAYQPGVSTTGKQVASADLNPSSYSLRPIYQFDVEITPESLSDKYKGQTGLPVATITYEPETGKVLLDGEEMVWLHEKALYAACAARNAKK</sequence>
<dbReference type="RefSeq" id="WP_121878889.1">
    <property type="nucleotide sequence ID" value="NZ_BBIO01000004.1"/>
</dbReference>